<evidence type="ECO:0000313" key="2">
    <source>
        <dbReference type="EMBL" id="OAQ34439.1"/>
    </source>
</evidence>
<proteinExistence type="predicted"/>
<keyword evidence="1" id="KW-0472">Membrane</keyword>
<keyword evidence="1" id="KW-1133">Transmembrane helix</keyword>
<protein>
    <submittedName>
        <fullName evidence="2">Uncharacterized protein</fullName>
    </submittedName>
</protein>
<dbReference type="OrthoDB" id="2449885at2759"/>
<dbReference type="AlphaFoldDB" id="A0A197KDH0"/>
<dbReference type="EMBL" id="KV442017">
    <property type="protein sequence ID" value="OAQ34439.1"/>
    <property type="molecule type" value="Genomic_DNA"/>
</dbReference>
<sequence length="410" mass="47103">MNQASFPIGLGLTAAAHVYLSNLCWRRTAKHQRRYLSHHLRYKTHIRQLALQDLETLASLIKLLDANIKNIDHLLLKYPGRPPKSELSSISVEEVKHWVESYSLFRSGRGNMIKSVTKEMMCTDDRYVDLRTSQVCTYLLSTAIAFRYVLSTEPATRFMIKHLPRLYAFGSWIAQGLGVNSFAALPPTHLSSKITNLSSSRGNTWGSLFFQLAPTLFLSGIHFIAGLRCQWVIRRIQRDREDQLLFVKRVCFVSMFLSLRYSRLKWLLQMSEACEAFQKRREASGDYSEVDQAEIDAARQPSRGPQRPSTHNLLRVLAEDPESPVYALLNDPHDGLLFEYIAYGTGNNSNRPSPLRTKEYSFGPDLERVDTAQYLGDPRERLRIMKLEYLAMETELVLFCELFDIPEKSD</sequence>
<gene>
    <name evidence="2" type="ORF">K457DRAFT_133469</name>
</gene>
<keyword evidence="1" id="KW-0812">Transmembrane</keyword>
<feature type="transmembrane region" description="Helical" evidence="1">
    <location>
        <begin position="205"/>
        <end position="225"/>
    </location>
</feature>
<accession>A0A197KDH0</accession>
<feature type="transmembrane region" description="Helical" evidence="1">
    <location>
        <begin position="166"/>
        <end position="185"/>
    </location>
</feature>
<evidence type="ECO:0000313" key="3">
    <source>
        <dbReference type="Proteomes" id="UP000078512"/>
    </source>
</evidence>
<feature type="transmembrane region" description="Helical" evidence="1">
    <location>
        <begin position="6"/>
        <end position="25"/>
    </location>
</feature>
<keyword evidence="3" id="KW-1185">Reference proteome</keyword>
<name>A0A197KDH0_9FUNG</name>
<reference evidence="2 3" key="1">
    <citation type="submission" date="2016-05" db="EMBL/GenBank/DDBJ databases">
        <title>Genome sequencing reveals origins of a unique bacterial endosymbiosis in the earliest lineages of terrestrial Fungi.</title>
        <authorList>
            <consortium name="DOE Joint Genome Institute"/>
            <person name="Uehling J."/>
            <person name="Gryganskyi A."/>
            <person name="Hameed K."/>
            <person name="Tschaplinski T."/>
            <person name="Misztal P."/>
            <person name="Wu S."/>
            <person name="Desiro A."/>
            <person name="Vande Pol N."/>
            <person name="Du Z.-Y."/>
            <person name="Zienkiewicz A."/>
            <person name="Zienkiewicz K."/>
            <person name="Morin E."/>
            <person name="Tisserant E."/>
            <person name="Splivallo R."/>
            <person name="Hainaut M."/>
            <person name="Henrissat B."/>
            <person name="Ohm R."/>
            <person name="Kuo A."/>
            <person name="Yan J."/>
            <person name="Lipzen A."/>
            <person name="Nolan M."/>
            <person name="Labutti K."/>
            <person name="Barry K."/>
            <person name="Goldstein A."/>
            <person name="Labbe J."/>
            <person name="Schadt C."/>
            <person name="Tuskan G."/>
            <person name="Grigoriev I."/>
            <person name="Martin F."/>
            <person name="Vilgalys R."/>
            <person name="Bonito G."/>
        </authorList>
    </citation>
    <scope>NUCLEOTIDE SEQUENCE [LARGE SCALE GENOMIC DNA]</scope>
    <source>
        <strain evidence="2 3">AG-77</strain>
    </source>
</reference>
<evidence type="ECO:0000256" key="1">
    <source>
        <dbReference type="SAM" id="Phobius"/>
    </source>
</evidence>
<organism evidence="2 3">
    <name type="scientific">Linnemannia elongata AG-77</name>
    <dbReference type="NCBI Taxonomy" id="1314771"/>
    <lineage>
        <taxon>Eukaryota</taxon>
        <taxon>Fungi</taxon>
        <taxon>Fungi incertae sedis</taxon>
        <taxon>Mucoromycota</taxon>
        <taxon>Mortierellomycotina</taxon>
        <taxon>Mortierellomycetes</taxon>
        <taxon>Mortierellales</taxon>
        <taxon>Mortierellaceae</taxon>
        <taxon>Linnemannia</taxon>
    </lineage>
</organism>
<dbReference type="Proteomes" id="UP000078512">
    <property type="component" value="Unassembled WGS sequence"/>
</dbReference>